<feature type="transmembrane region" description="Helical" evidence="6">
    <location>
        <begin position="370"/>
        <end position="391"/>
    </location>
</feature>
<reference evidence="7" key="2">
    <citation type="submission" date="2021-01" db="EMBL/GenBank/DDBJ databases">
        <authorList>
            <person name="Schikora-Tamarit M.A."/>
        </authorList>
    </citation>
    <scope>NUCLEOTIDE SEQUENCE</scope>
    <source>
        <strain evidence="7">CBS2887</strain>
    </source>
</reference>
<keyword evidence="8" id="KW-1185">Reference proteome</keyword>
<keyword evidence="4 6" id="KW-1133">Transmembrane helix</keyword>
<reference evidence="7" key="1">
    <citation type="journal article" date="2021" name="Open Biol.">
        <title>Shared evolutionary footprints suggest mitochondrial oxidative damage underlies multiple complex I losses in fungi.</title>
        <authorList>
            <person name="Schikora-Tamarit M.A."/>
            <person name="Marcet-Houben M."/>
            <person name="Nosek J."/>
            <person name="Gabaldon T."/>
        </authorList>
    </citation>
    <scope>NUCLEOTIDE SEQUENCE</scope>
    <source>
        <strain evidence="7">CBS2887</strain>
    </source>
</reference>
<dbReference type="InterPro" id="IPR000109">
    <property type="entry name" value="POT_fam"/>
</dbReference>
<organism evidence="7 8">
    <name type="scientific">Wickerhamomyces pijperi</name>
    <name type="common">Yeast</name>
    <name type="synonym">Pichia pijperi</name>
    <dbReference type="NCBI Taxonomy" id="599730"/>
    <lineage>
        <taxon>Eukaryota</taxon>
        <taxon>Fungi</taxon>
        <taxon>Dikarya</taxon>
        <taxon>Ascomycota</taxon>
        <taxon>Saccharomycotina</taxon>
        <taxon>Saccharomycetes</taxon>
        <taxon>Phaffomycetales</taxon>
        <taxon>Wickerhamomycetaceae</taxon>
        <taxon>Wickerhamomyces</taxon>
    </lineage>
</organism>
<evidence type="ECO:0000313" key="8">
    <source>
        <dbReference type="Proteomes" id="UP000774326"/>
    </source>
</evidence>
<comment type="similarity">
    <text evidence="2">Belongs to the major facilitator superfamily. Proton-dependent oligopeptide transporter (POT/PTR) (TC 2.A.17) family.</text>
</comment>
<feature type="transmembrane region" description="Helical" evidence="6">
    <location>
        <begin position="554"/>
        <end position="576"/>
    </location>
</feature>
<evidence type="ECO:0008006" key="9">
    <source>
        <dbReference type="Google" id="ProtNLM"/>
    </source>
</evidence>
<evidence type="ECO:0000256" key="4">
    <source>
        <dbReference type="ARBA" id="ARBA00022989"/>
    </source>
</evidence>
<evidence type="ECO:0000256" key="5">
    <source>
        <dbReference type="ARBA" id="ARBA00023136"/>
    </source>
</evidence>
<feature type="transmembrane region" description="Helical" evidence="6">
    <location>
        <begin position="117"/>
        <end position="138"/>
    </location>
</feature>
<keyword evidence="5 6" id="KW-0472">Membrane</keyword>
<proteinExistence type="inferred from homology"/>
<feature type="transmembrane region" description="Helical" evidence="6">
    <location>
        <begin position="525"/>
        <end position="548"/>
    </location>
</feature>
<feature type="transmembrane region" description="Helical" evidence="6">
    <location>
        <begin position="442"/>
        <end position="463"/>
    </location>
</feature>
<feature type="transmembrane region" description="Helical" evidence="6">
    <location>
        <begin position="240"/>
        <end position="257"/>
    </location>
</feature>
<keyword evidence="3 6" id="KW-0812">Transmembrane</keyword>
<evidence type="ECO:0000256" key="3">
    <source>
        <dbReference type="ARBA" id="ARBA00022692"/>
    </source>
</evidence>
<dbReference type="GO" id="GO:0016020">
    <property type="term" value="C:membrane"/>
    <property type="evidence" value="ECO:0007669"/>
    <property type="project" value="UniProtKB-SubCell"/>
</dbReference>
<dbReference type="GO" id="GO:0022857">
    <property type="term" value="F:transmembrane transporter activity"/>
    <property type="evidence" value="ECO:0007669"/>
    <property type="project" value="InterPro"/>
</dbReference>
<dbReference type="AlphaFoldDB" id="A0A9P8Q3Q1"/>
<feature type="transmembrane region" description="Helical" evidence="6">
    <location>
        <begin position="150"/>
        <end position="173"/>
    </location>
</feature>
<gene>
    <name evidence="7" type="ORF">WICPIJ_006592</name>
</gene>
<dbReference type="InterPro" id="IPR036259">
    <property type="entry name" value="MFS_trans_sf"/>
</dbReference>
<feature type="transmembrane region" description="Helical" evidence="6">
    <location>
        <begin position="263"/>
        <end position="285"/>
    </location>
</feature>
<comment type="caution">
    <text evidence="7">The sequence shown here is derived from an EMBL/GenBank/DDBJ whole genome shotgun (WGS) entry which is preliminary data.</text>
</comment>
<dbReference type="PANTHER" id="PTHR11654">
    <property type="entry name" value="OLIGOPEPTIDE TRANSPORTER-RELATED"/>
    <property type="match status" value="1"/>
</dbReference>
<comment type="subcellular location">
    <subcellularLocation>
        <location evidence="1">Membrane</location>
        <topology evidence="1">Multi-pass membrane protein</topology>
    </subcellularLocation>
</comment>
<protein>
    <recommendedName>
        <fullName evidence="9">Peptide transporter PTR2</fullName>
    </recommendedName>
</protein>
<evidence type="ECO:0000256" key="1">
    <source>
        <dbReference type="ARBA" id="ARBA00004141"/>
    </source>
</evidence>
<feature type="transmembrane region" description="Helical" evidence="6">
    <location>
        <begin position="483"/>
        <end position="505"/>
    </location>
</feature>
<accession>A0A9P8Q3Q1</accession>
<evidence type="ECO:0000256" key="6">
    <source>
        <dbReference type="SAM" id="Phobius"/>
    </source>
</evidence>
<dbReference type="Pfam" id="PF00854">
    <property type="entry name" value="PTR2"/>
    <property type="match status" value="1"/>
</dbReference>
<dbReference type="SUPFAM" id="SSF103473">
    <property type="entry name" value="MFS general substrate transporter"/>
    <property type="match status" value="1"/>
</dbReference>
<sequence length="638" mass="70981">MKVPWYKKPFCSEVQEKKFQSKEDLAEEIVNLQAYNEQFPEPTQEDYAILKSKKGSLGFVLFLTCIIEAAERASFYGVKDRINNFVQLPLPAGGNGVGAPPKGTQLNSGALGLGLQAASGIVLLLTFLCYITPLFGGYIADKRWGRLKTIWWGVIIGLLSHILLVFAAIPGVIDNTKAALPITIISIVLLSFGSGFIKPNLLPLLMDQYPHKRDVVVVDEKTHERYILSRDETLQSIASIFYWSINIGGFFSIATSYCAKRIGFWLAFLLPGGVYVVMIPILLVLRRKLKLDSPSGVSVMGESMKVIRYSFKKGAFKRLRTGQFWTYAKPSAIQEHTPSDLTKTDKKNKKNKKISWDDEMVDNVKITIKASAFFLFFVIYNINDTGIGAIQTSQANSMTTNGVPNDLIGNFNPLTIIIFIPILNSVIMPLMKKCHINYRPVYRIFTGFILASFASFAGAIIQWKVYETSPCGYYATDCHVGTGVSPITVWVECVVYILAAVSECFANTASQEIAYARAPVSMKGLIMALQLFTMSLSAAISEALTSVLIDPHLIWPFVGIGAAGVVSAIVFLIIYWNLHKVMDQERIEKEEQLKREALEKVTGSSSDLDLQEIESFKVEFTDESSEKEKSIRFADQTV</sequence>
<feature type="transmembrane region" description="Helical" evidence="6">
    <location>
        <begin position="179"/>
        <end position="197"/>
    </location>
</feature>
<evidence type="ECO:0000313" key="7">
    <source>
        <dbReference type="EMBL" id="KAH3682450.1"/>
    </source>
</evidence>
<evidence type="ECO:0000256" key="2">
    <source>
        <dbReference type="ARBA" id="ARBA00005982"/>
    </source>
</evidence>
<feature type="transmembrane region" description="Helical" evidence="6">
    <location>
        <begin position="411"/>
        <end position="430"/>
    </location>
</feature>
<dbReference type="Proteomes" id="UP000774326">
    <property type="component" value="Unassembled WGS sequence"/>
</dbReference>
<dbReference type="Gene3D" id="1.20.1250.20">
    <property type="entry name" value="MFS general substrate transporter like domains"/>
    <property type="match status" value="1"/>
</dbReference>
<dbReference type="OrthoDB" id="8904098at2759"/>
<name>A0A9P8Q3Q1_WICPI</name>
<dbReference type="EMBL" id="JAEUBG010003687">
    <property type="protein sequence ID" value="KAH3682450.1"/>
    <property type="molecule type" value="Genomic_DNA"/>
</dbReference>